<dbReference type="EMBL" id="JARQWQ010000054">
    <property type="protein sequence ID" value="KAK2556613.1"/>
    <property type="molecule type" value="Genomic_DNA"/>
</dbReference>
<dbReference type="AlphaFoldDB" id="A0AAD9Q8C4"/>
<keyword evidence="1" id="KW-1133">Transmembrane helix</keyword>
<sequence length="316" mass="36681">MDLHTLIEVFGNIVFRFTRSVSETFSPEDPYYSQEYIPLENSGLEWYAKPIEPIIYQEYSDKEATVDDFLPQSCKVRAVILDAFLFRPYQLLGVKAKLLLAGIFMYVLDILCQVIFQALETTKPFPPNSTKEHIIGYCLFLMGELLQIYFLMSHLRPLLPSKRQKCIFLMQLFGYRQKRRGDPRASLFPKFKMEESDEDVDVEDISDGEQISHLRYGTGGDQKNSWYDKEMGSQSLLASSSCSFSSDYCDTNSWLLDPNTVHCDSCFIDLLMLISKFDDWSLDNCTDEKSREVIEKMILEEQYPLTSKDIKIYSLK</sequence>
<feature type="transmembrane region" description="Helical" evidence="1">
    <location>
        <begin position="98"/>
        <end position="119"/>
    </location>
</feature>
<evidence type="ECO:0000313" key="2">
    <source>
        <dbReference type="EMBL" id="KAK2556613.1"/>
    </source>
</evidence>
<proteinExistence type="predicted"/>
<name>A0AAD9Q8C4_ACRCE</name>
<accession>A0AAD9Q8C4</accession>
<comment type="caution">
    <text evidence="2">The sequence shown here is derived from an EMBL/GenBank/DDBJ whole genome shotgun (WGS) entry which is preliminary data.</text>
</comment>
<evidence type="ECO:0000313" key="3">
    <source>
        <dbReference type="Proteomes" id="UP001249851"/>
    </source>
</evidence>
<dbReference type="Proteomes" id="UP001249851">
    <property type="component" value="Unassembled WGS sequence"/>
</dbReference>
<organism evidence="2 3">
    <name type="scientific">Acropora cervicornis</name>
    <name type="common">Staghorn coral</name>
    <dbReference type="NCBI Taxonomy" id="6130"/>
    <lineage>
        <taxon>Eukaryota</taxon>
        <taxon>Metazoa</taxon>
        <taxon>Cnidaria</taxon>
        <taxon>Anthozoa</taxon>
        <taxon>Hexacorallia</taxon>
        <taxon>Scleractinia</taxon>
        <taxon>Astrocoeniina</taxon>
        <taxon>Acroporidae</taxon>
        <taxon>Acropora</taxon>
    </lineage>
</organism>
<evidence type="ECO:0000256" key="1">
    <source>
        <dbReference type="SAM" id="Phobius"/>
    </source>
</evidence>
<feature type="transmembrane region" description="Helical" evidence="1">
    <location>
        <begin position="134"/>
        <end position="155"/>
    </location>
</feature>
<keyword evidence="1" id="KW-0472">Membrane</keyword>
<keyword evidence="1" id="KW-0812">Transmembrane</keyword>
<reference evidence="2" key="1">
    <citation type="journal article" date="2023" name="G3 (Bethesda)">
        <title>Whole genome assembly and annotation of the endangered Caribbean coral Acropora cervicornis.</title>
        <authorList>
            <person name="Selwyn J.D."/>
            <person name="Vollmer S.V."/>
        </authorList>
    </citation>
    <scope>NUCLEOTIDE SEQUENCE</scope>
    <source>
        <strain evidence="2">K2</strain>
    </source>
</reference>
<protein>
    <submittedName>
        <fullName evidence="2">Uncharacterized protein</fullName>
    </submittedName>
</protein>
<reference evidence="2" key="2">
    <citation type="journal article" date="2023" name="Science">
        <title>Genomic signatures of disease resistance in endangered staghorn corals.</title>
        <authorList>
            <person name="Vollmer S.V."/>
            <person name="Selwyn J.D."/>
            <person name="Despard B.A."/>
            <person name="Roesel C.L."/>
        </authorList>
    </citation>
    <scope>NUCLEOTIDE SEQUENCE</scope>
    <source>
        <strain evidence="2">K2</strain>
    </source>
</reference>
<gene>
    <name evidence="2" type="ORF">P5673_021160</name>
</gene>
<keyword evidence="3" id="KW-1185">Reference proteome</keyword>